<dbReference type="InterPro" id="IPR017500">
    <property type="entry name" value="Phage_infect_YhgE_N"/>
</dbReference>
<feature type="transmembrane region" description="Helical" evidence="5">
    <location>
        <begin position="430"/>
        <end position="452"/>
    </location>
</feature>
<dbReference type="InterPro" id="IPR051328">
    <property type="entry name" value="T7SS_ABC-Transporter"/>
</dbReference>
<feature type="domain" description="ABC-2 type transporter transmembrane" evidence="6">
    <location>
        <begin position="19"/>
        <end position="154"/>
    </location>
</feature>
<evidence type="ECO:0000259" key="6">
    <source>
        <dbReference type="Pfam" id="PF12698"/>
    </source>
</evidence>
<dbReference type="Proteomes" id="UP001152755">
    <property type="component" value="Unassembled WGS sequence"/>
</dbReference>
<feature type="transmembrane region" description="Helical" evidence="5">
    <location>
        <begin position="588"/>
        <end position="610"/>
    </location>
</feature>
<dbReference type="InterPro" id="IPR013525">
    <property type="entry name" value="ABC2_TM"/>
</dbReference>
<evidence type="ECO:0000256" key="1">
    <source>
        <dbReference type="ARBA" id="ARBA00004141"/>
    </source>
</evidence>
<proteinExistence type="predicted"/>
<feature type="transmembrane region" description="Helical" evidence="5">
    <location>
        <begin position="536"/>
        <end position="555"/>
    </location>
</feature>
<dbReference type="NCBIfam" id="TIGR03061">
    <property type="entry name" value="pip_yhgE_Nterm"/>
    <property type="match status" value="1"/>
</dbReference>
<dbReference type="GO" id="GO:0140359">
    <property type="term" value="F:ABC-type transporter activity"/>
    <property type="evidence" value="ECO:0007669"/>
    <property type="project" value="InterPro"/>
</dbReference>
<dbReference type="Gene3D" id="3.40.1710.10">
    <property type="entry name" value="abc type-2 transporter like domain"/>
    <property type="match status" value="1"/>
</dbReference>
<feature type="transmembrane region" description="Helical" evidence="5">
    <location>
        <begin position="15"/>
        <end position="39"/>
    </location>
</feature>
<organism evidence="7 8">
    <name type="scientific">Speluncibacter jeojiensis</name>
    <dbReference type="NCBI Taxonomy" id="2710754"/>
    <lineage>
        <taxon>Bacteria</taxon>
        <taxon>Bacillati</taxon>
        <taxon>Actinomycetota</taxon>
        <taxon>Actinomycetes</taxon>
        <taxon>Mycobacteriales</taxon>
        <taxon>Speluncibacteraceae</taxon>
        <taxon>Speluncibacter</taxon>
    </lineage>
</organism>
<gene>
    <name evidence="7" type="ORF">NVS88_12850</name>
</gene>
<evidence type="ECO:0000256" key="4">
    <source>
        <dbReference type="ARBA" id="ARBA00023136"/>
    </source>
</evidence>
<keyword evidence="3 5" id="KW-1133">Transmembrane helix</keyword>
<dbReference type="NCBIfam" id="TIGR03057">
    <property type="entry name" value="xxxLxxG_by_4"/>
    <property type="match status" value="4"/>
</dbReference>
<evidence type="ECO:0000256" key="5">
    <source>
        <dbReference type="SAM" id="Phobius"/>
    </source>
</evidence>
<dbReference type="EMBL" id="JANRHA010000007">
    <property type="protein sequence ID" value="MDG3015440.1"/>
    <property type="molecule type" value="Genomic_DNA"/>
</dbReference>
<feature type="transmembrane region" description="Helical" evidence="5">
    <location>
        <begin position="507"/>
        <end position="529"/>
    </location>
</feature>
<protein>
    <submittedName>
        <fullName evidence="7">YhgE/Pip domain-containing protein</fullName>
    </submittedName>
</protein>
<dbReference type="GO" id="GO:0016020">
    <property type="term" value="C:membrane"/>
    <property type="evidence" value="ECO:0007669"/>
    <property type="project" value="UniProtKB-SubCell"/>
</dbReference>
<comment type="subcellular location">
    <subcellularLocation>
        <location evidence="1">Membrane</location>
        <topology evidence="1">Multi-pass membrane protein</topology>
    </subcellularLocation>
</comment>
<comment type="caution">
    <text evidence="7">The sequence shown here is derived from an EMBL/GenBank/DDBJ whole genome shotgun (WGS) entry which is preliminary data.</text>
</comment>
<dbReference type="PANTHER" id="PTHR43077">
    <property type="entry name" value="TRANSPORT PERMEASE YVFS-RELATED"/>
    <property type="match status" value="1"/>
</dbReference>
<dbReference type="AlphaFoldDB" id="A0A9X4RE31"/>
<reference evidence="7" key="1">
    <citation type="submission" date="2022-08" db="EMBL/GenBank/DDBJ databases">
        <title>Genome analysis of Corynebacteriales strain.</title>
        <authorList>
            <person name="Lee S.D."/>
        </authorList>
    </citation>
    <scope>NUCLEOTIDE SEQUENCE</scope>
    <source>
        <strain evidence="7">D3-21</strain>
    </source>
</reference>
<accession>A0A9X4RE31</accession>
<feature type="transmembrane region" description="Helical" evidence="5">
    <location>
        <begin position="473"/>
        <end position="495"/>
    </location>
</feature>
<dbReference type="Pfam" id="PF12698">
    <property type="entry name" value="ABC2_membrane_3"/>
    <property type="match status" value="1"/>
</dbReference>
<evidence type="ECO:0000313" key="7">
    <source>
        <dbReference type="EMBL" id="MDG3015440.1"/>
    </source>
</evidence>
<dbReference type="RefSeq" id="WP_332520070.1">
    <property type="nucleotide sequence ID" value="NZ_JANRHA010000007.1"/>
</dbReference>
<evidence type="ECO:0000313" key="8">
    <source>
        <dbReference type="Proteomes" id="UP001152755"/>
    </source>
</evidence>
<evidence type="ECO:0000256" key="2">
    <source>
        <dbReference type="ARBA" id="ARBA00022692"/>
    </source>
</evidence>
<keyword evidence="8" id="KW-1185">Reference proteome</keyword>
<keyword evidence="4 5" id="KW-0472">Membrane</keyword>
<dbReference type="InterPro" id="IPR023908">
    <property type="entry name" value="xxxLxxG_rpt"/>
</dbReference>
<dbReference type="PANTHER" id="PTHR43077:SF5">
    <property type="entry name" value="PHAGE INFECTION PROTEIN"/>
    <property type="match status" value="1"/>
</dbReference>
<sequence length="641" mass="67024">MSLSYFSPRWLRSRVVRIVLAVCVTLPLAFSAVYMWAMWDPTHKVDQLPVALVDSDQPVGQGAEAIHAGRDVTAQLLESGALDWKQVDHDQAQAGVRDGKYYFAIEIPRDFSRIISNIGKTTHAPAQIDVTFNDNTATYSGPIGKQVMSEIDKAVLSGVSTQVADTVLVGLNSVGNGLRTAADGAGQLKDGTGQLVDGADQLHTGVTRDLAPGMAEATKGGHDLAAGAGQLKDGLGTLQAGTDTLGAGARQLSDGIDQLVSKVDDSGDLAAQAAALHRQLAALPGPIGQQGAQVLGMVDELLDGLQRLRAGSHEITRQLTDPAADYRSGVDKLVAGSGVLEAGADRLSAGLDQLDAGVGRVADGSTQLADGAHRLDTGAGQLDAGLAAGVKQVPDLNNPTVRTSLASLVATPVVSDAHNLARAQDLGPGVAPAMLAIASVLAALVVWMTFRADRDPAQDLSGRSSGYRLFRRLLAVGFISVVAMAAVTASMWLILSPAPSPANIPQLLVVVAVGTVMAMSLVGLAYTVFGYIAGTLVSLAVLMLQTFAFGGVWMIETVPAPFRWLHPIAPMTYMRKGLMAAFSDGPGFGSAVLVMVAIAAAAIGLQYLFIRRGWNRYPHKPGRAMNAHTERTLEAQHSMAY</sequence>
<keyword evidence="2 5" id="KW-0812">Transmembrane</keyword>
<name>A0A9X4RE31_9ACTN</name>
<evidence type="ECO:0000256" key="3">
    <source>
        <dbReference type="ARBA" id="ARBA00022989"/>
    </source>
</evidence>